<feature type="domain" description="PHD-type" evidence="17">
    <location>
        <begin position="954"/>
        <end position="1062"/>
    </location>
</feature>
<keyword evidence="11" id="KW-0805">Transcription regulation</keyword>
<protein>
    <recommendedName>
        <fullName evidence="20">Histone-lysine N-methyltransferase</fullName>
    </recommendedName>
</protein>
<feature type="domain" description="SET" evidence="15">
    <location>
        <begin position="1366"/>
        <end position="1482"/>
    </location>
</feature>
<organism evidence="18 19">
    <name type="scientific">Calicophoron daubneyi</name>
    <name type="common">Rumen fluke</name>
    <name type="synonym">Paramphistomum daubneyi</name>
    <dbReference type="NCBI Taxonomy" id="300641"/>
    <lineage>
        <taxon>Eukaryota</taxon>
        <taxon>Metazoa</taxon>
        <taxon>Spiralia</taxon>
        <taxon>Lophotrochozoa</taxon>
        <taxon>Platyhelminthes</taxon>
        <taxon>Trematoda</taxon>
        <taxon>Digenea</taxon>
        <taxon>Plagiorchiida</taxon>
        <taxon>Pronocephalata</taxon>
        <taxon>Paramphistomoidea</taxon>
        <taxon>Paramphistomidae</taxon>
        <taxon>Calicophoron</taxon>
    </lineage>
</organism>
<dbReference type="InterPro" id="IPR046341">
    <property type="entry name" value="SET_dom_sf"/>
</dbReference>
<evidence type="ECO:0008006" key="20">
    <source>
        <dbReference type="Google" id="ProtNLM"/>
    </source>
</evidence>
<dbReference type="InterPro" id="IPR034732">
    <property type="entry name" value="EPHD"/>
</dbReference>
<dbReference type="PANTHER" id="PTHR45888:SF6">
    <property type="entry name" value="HL01030P-RELATED"/>
    <property type="match status" value="1"/>
</dbReference>
<dbReference type="PROSITE" id="PS51542">
    <property type="entry name" value="FYRN"/>
    <property type="match status" value="1"/>
</dbReference>
<evidence type="ECO:0000256" key="2">
    <source>
        <dbReference type="ARBA" id="ARBA00022553"/>
    </source>
</evidence>
<dbReference type="SUPFAM" id="SSF82199">
    <property type="entry name" value="SET domain"/>
    <property type="match status" value="1"/>
</dbReference>
<feature type="region of interest" description="Disordered" evidence="14">
    <location>
        <begin position="524"/>
        <end position="562"/>
    </location>
</feature>
<keyword evidence="8" id="KW-0863">Zinc-finger</keyword>
<feature type="domain" description="Post-SET" evidence="16">
    <location>
        <begin position="1491"/>
        <end position="1507"/>
    </location>
</feature>
<sequence length="1507" mass="168466">MANGMTTLLDAVCSNCVTAKSDLPQLSAFSALPDSTEPIASTKAPDLEYDDEDAPCSQFSPSSFRNQNKDAFSPGSSELPSMPSEKSNSRGCSTEGSSGYFPISNEVTDTERSTSDCSMSPCGQRLEPSTCVGLVSPALVRLEDAVDSVLDQLHYPGYQDVPTHSTPISCSPPPKSHASSISQPVCPSVLPATDSQPATSKDQMSSAFTSHVSYSSTLYTQSSQLFPENGAQQQGSISKCGYFRDHEGSFVYPAVTRHSSYYGNEMYLSHYPTYQNRPTPYDRKPTSEVVRHSYESSNHGPFSLRSPQHYPFRVKDPLDGDLGNRTVSPYSSVRSLDHPNYSYLCDQARVHGYDEHQQCHSVHASQRYVNCCKIQGNVRQPIVQQCEQSDCFNHERKSPASFFDPYIPCCRGNNTSALPLTDHSELINRRRGQDYQKPQSGSSVISAVVCSSVSIPPPNRTPANLTCENSLSVSQPKTSTVSHELLSVVSQSRPANCVNRFGTLDVRRADLPGEGAGRINQLIRSGESHVKRRSQQTVLPSRPTKRRRPVDAKDVHKSASSLASNASTLTENLIKSVFLNDATQYLQDPVISLPVTLCSPSPVPRSYSSPRNFQKISSIQSESNGDISLTNRAQKYFHFPLFLHESRRDSPGDESLLNLIIRATNEDDSSGKLLHENFLLSALKRASVRSAQSFTYTTPSTPERKTSTSETLLDYLPSCSTDSIGRITPPLFPRRPSTLTNISSPKTTKMSYPQSQRLVPSCTELIIRSESLTNTQPAICSHCSMQIMMLQNAIRWRLPDGDGHLMFCSSLCLSAYQRSLVTNETKRNSLPSNGFIPTFNVSLLSDSNESLVLLQGCCLPKNPKSVAKRLLSQDHKPGRRRHSSEFLSHDNEGFSCHRAFWRWNRSRWRRYSSANFPLKQLRLHHSEDLGSPASTNDGKSTRGSGILHSPAVDRRVCILCHKPGDAPNDVAGRLLNYDFDVWLHLNCILWCYDTYETVSGSLVHVQRSLQKAQKTMCTHCHLTGAGLPCFHSDCKFIYHLPCAYAIGCSFYADRSMYCPVHCDTESKFAKLTSLRVDRRVFTCRDESEQVGDAILHVNQLNDTSAFRAPGDLARLRVGGLILHEIGQLLPEQLTSGLFHNSNFIYPVGFSSTRIYWSYRHVKRRCRYKCRIGESLPATSSNKDGAPIGRAKFIVEVHEVGEPSESFEDATCNGVWQKILTRINRTRQLNGRKYLRVFQNHILGEVLYGLTEPHIIRAIESLPGVDRLNNYAFKFGRLQLIKEMPLAVNPTGCARSEPKLRTHVRRRTIVDTSDSDEAVLTHKLPTARYTCTPLRSNLGSPVYSLSHSSTGASKSQQYRRLRAEWRVNVILARSKIQGLGLYAARDITKHSFIIEYLGELIRNEVGNRREQLYESQNRGVYMFRVDDDCIVDATMCGGLARYINHSCEPNCTAEVLNCDNGSHIIIIANRNIEKGEELTYDYKFDIEEDRWDRIPCLCGAPNCRKWMN</sequence>
<evidence type="ECO:0000256" key="10">
    <source>
        <dbReference type="ARBA" id="ARBA00022853"/>
    </source>
</evidence>
<dbReference type="Pfam" id="PF00856">
    <property type="entry name" value="SET"/>
    <property type="match status" value="1"/>
</dbReference>
<proteinExistence type="predicted"/>
<dbReference type="PROSITE" id="PS50868">
    <property type="entry name" value="POST_SET"/>
    <property type="match status" value="1"/>
</dbReference>
<dbReference type="SMART" id="SM00541">
    <property type="entry name" value="FYRN"/>
    <property type="match status" value="1"/>
</dbReference>
<reference evidence="18" key="1">
    <citation type="submission" date="2024-06" db="EMBL/GenBank/DDBJ databases">
        <authorList>
            <person name="Liu X."/>
            <person name="Lenzi L."/>
            <person name="Haldenby T S."/>
            <person name="Uol C."/>
        </authorList>
    </citation>
    <scope>NUCLEOTIDE SEQUENCE</scope>
</reference>
<accession>A0AAV2SWE4</accession>
<dbReference type="CDD" id="cd19171">
    <property type="entry name" value="SET_KMT2C_2D"/>
    <property type="match status" value="1"/>
</dbReference>
<keyword evidence="7" id="KW-0677">Repeat</keyword>
<dbReference type="SMART" id="SM00508">
    <property type="entry name" value="PostSET"/>
    <property type="match status" value="1"/>
</dbReference>
<dbReference type="InterPro" id="IPR003889">
    <property type="entry name" value="FYrich_C"/>
</dbReference>
<dbReference type="GO" id="GO:0044666">
    <property type="term" value="C:MLL3/4 complex"/>
    <property type="evidence" value="ECO:0007669"/>
    <property type="project" value="TreeGrafter"/>
</dbReference>
<evidence type="ECO:0000256" key="1">
    <source>
        <dbReference type="ARBA" id="ARBA00004123"/>
    </source>
</evidence>
<keyword evidence="12" id="KW-0804">Transcription</keyword>
<evidence type="ECO:0000259" key="16">
    <source>
        <dbReference type="PROSITE" id="PS50868"/>
    </source>
</evidence>
<evidence type="ECO:0000256" key="11">
    <source>
        <dbReference type="ARBA" id="ARBA00023015"/>
    </source>
</evidence>
<dbReference type="GO" id="GO:0003713">
    <property type="term" value="F:transcription coactivator activity"/>
    <property type="evidence" value="ECO:0007669"/>
    <property type="project" value="TreeGrafter"/>
</dbReference>
<evidence type="ECO:0000256" key="4">
    <source>
        <dbReference type="ARBA" id="ARBA00022679"/>
    </source>
</evidence>
<gene>
    <name evidence="18" type="ORF">CDAUBV1_LOCUS386</name>
</gene>
<feature type="region of interest" description="Disordered" evidence="14">
    <location>
        <begin position="33"/>
        <end position="121"/>
    </location>
</feature>
<feature type="compositionally biased region" description="Polar residues" evidence="14">
    <location>
        <begin position="57"/>
        <end position="97"/>
    </location>
</feature>
<dbReference type="InterPro" id="IPR001214">
    <property type="entry name" value="SET_dom"/>
</dbReference>
<dbReference type="Pfam" id="PF05964">
    <property type="entry name" value="FYRN"/>
    <property type="match status" value="1"/>
</dbReference>
<dbReference type="PROSITE" id="PS51805">
    <property type="entry name" value="EPHD"/>
    <property type="match status" value="1"/>
</dbReference>
<dbReference type="Gene3D" id="3.30.160.360">
    <property type="match status" value="1"/>
</dbReference>
<dbReference type="Pfam" id="PF05965">
    <property type="entry name" value="FYRC"/>
    <property type="match status" value="1"/>
</dbReference>
<evidence type="ECO:0000256" key="7">
    <source>
        <dbReference type="ARBA" id="ARBA00022737"/>
    </source>
</evidence>
<keyword evidence="13" id="KW-0539">Nucleus</keyword>
<dbReference type="InterPro" id="IPR003888">
    <property type="entry name" value="FYrich_N"/>
</dbReference>
<evidence type="ECO:0000259" key="15">
    <source>
        <dbReference type="PROSITE" id="PS50280"/>
    </source>
</evidence>
<evidence type="ECO:0000256" key="8">
    <source>
        <dbReference type="ARBA" id="ARBA00022771"/>
    </source>
</evidence>
<keyword evidence="10" id="KW-0156">Chromatin regulator</keyword>
<evidence type="ECO:0000256" key="9">
    <source>
        <dbReference type="ARBA" id="ARBA00022833"/>
    </source>
</evidence>
<dbReference type="Proteomes" id="UP001497525">
    <property type="component" value="Unassembled WGS sequence"/>
</dbReference>
<evidence type="ECO:0000256" key="14">
    <source>
        <dbReference type="SAM" id="MobiDB-lite"/>
    </source>
</evidence>
<keyword evidence="6" id="KW-0479">Metal-binding</keyword>
<name>A0AAV2SWE4_CALDB</name>
<dbReference type="PROSITE" id="PS50280">
    <property type="entry name" value="SET"/>
    <property type="match status" value="1"/>
</dbReference>
<dbReference type="PANTHER" id="PTHR45888">
    <property type="entry name" value="HL01030P-RELATED"/>
    <property type="match status" value="1"/>
</dbReference>
<dbReference type="SMART" id="SM00317">
    <property type="entry name" value="SET"/>
    <property type="match status" value="1"/>
</dbReference>
<feature type="compositionally biased region" description="Polar residues" evidence="14">
    <location>
        <begin position="193"/>
        <end position="204"/>
    </location>
</feature>
<dbReference type="InterPro" id="IPR003616">
    <property type="entry name" value="Post-SET_dom"/>
</dbReference>
<dbReference type="GO" id="GO:0042800">
    <property type="term" value="F:histone H3K4 methyltransferase activity"/>
    <property type="evidence" value="ECO:0007669"/>
    <property type="project" value="TreeGrafter"/>
</dbReference>
<comment type="subcellular location">
    <subcellularLocation>
        <location evidence="1">Nucleus</location>
    </subcellularLocation>
</comment>
<comment type="caution">
    <text evidence="18">The sequence shown here is derived from an EMBL/GenBank/DDBJ whole genome shotgun (WGS) entry which is preliminary data.</text>
</comment>
<evidence type="ECO:0000256" key="12">
    <source>
        <dbReference type="ARBA" id="ARBA00023163"/>
    </source>
</evidence>
<keyword evidence="4" id="KW-0808">Transferase</keyword>
<dbReference type="PROSITE" id="PS51543">
    <property type="entry name" value="FYRC"/>
    <property type="match status" value="1"/>
</dbReference>
<dbReference type="GO" id="GO:0045944">
    <property type="term" value="P:positive regulation of transcription by RNA polymerase II"/>
    <property type="evidence" value="ECO:0007669"/>
    <property type="project" value="TreeGrafter"/>
</dbReference>
<dbReference type="Gene3D" id="2.170.270.10">
    <property type="entry name" value="SET domain"/>
    <property type="match status" value="1"/>
</dbReference>
<dbReference type="GO" id="GO:0008270">
    <property type="term" value="F:zinc ion binding"/>
    <property type="evidence" value="ECO:0007669"/>
    <property type="project" value="UniProtKB-KW"/>
</dbReference>
<evidence type="ECO:0000313" key="18">
    <source>
        <dbReference type="EMBL" id="CAL5129473.1"/>
    </source>
</evidence>
<keyword evidence="5" id="KW-0949">S-adenosyl-L-methionine</keyword>
<evidence type="ECO:0000256" key="6">
    <source>
        <dbReference type="ARBA" id="ARBA00022723"/>
    </source>
</evidence>
<evidence type="ECO:0000256" key="3">
    <source>
        <dbReference type="ARBA" id="ARBA00022603"/>
    </source>
</evidence>
<dbReference type="EMBL" id="CAXLJL010000002">
    <property type="protein sequence ID" value="CAL5129473.1"/>
    <property type="molecule type" value="Genomic_DNA"/>
</dbReference>
<keyword evidence="2" id="KW-0597">Phosphoprotein</keyword>
<dbReference type="InterPro" id="IPR013083">
    <property type="entry name" value="Znf_RING/FYVE/PHD"/>
</dbReference>
<keyword evidence="3" id="KW-0489">Methyltransferase</keyword>
<evidence type="ECO:0000256" key="13">
    <source>
        <dbReference type="ARBA" id="ARBA00023242"/>
    </source>
</evidence>
<feature type="region of interest" description="Disordered" evidence="14">
    <location>
        <begin position="164"/>
        <end position="204"/>
    </location>
</feature>
<evidence type="ECO:0000259" key="17">
    <source>
        <dbReference type="PROSITE" id="PS51805"/>
    </source>
</evidence>
<dbReference type="GO" id="GO:0032259">
    <property type="term" value="P:methylation"/>
    <property type="evidence" value="ECO:0007669"/>
    <property type="project" value="UniProtKB-KW"/>
</dbReference>
<dbReference type="SMART" id="SM00542">
    <property type="entry name" value="FYRC"/>
    <property type="match status" value="1"/>
</dbReference>
<dbReference type="Gene3D" id="3.30.40.10">
    <property type="entry name" value="Zinc/RING finger domain, C3HC4 (zinc finger)"/>
    <property type="match status" value="1"/>
</dbReference>
<dbReference type="Pfam" id="PF13832">
    <property type="entry name" value="zf-HC5HC2H_2"/>
    <property type="match status" value="1"/>
</dbReference>
<keyword evidence="9" id="KW-0862">Zinc</keyword>
<evidence type="ECO:0000256" key="5">
    <source>
        <dbReference type="ARBA" id="ARBA00022691"/>
    </source>
</evidence>
<evidence type="ECO:0000313" key="19">
    <source>
        <dbReference type="Proteomes" id="UP001497525"/>
    </source>
</evidence>